<dbReference type="Proteomes" id="UP000274731">
    <property type="component" value="Segment"/>
</dbReference>
<proteinExistence type="predicted"/>
<evidence type="ECO:0000313" key="2">
    <source>
        <dbReference type="Proteomes" id="UP000274731"/>
    </source>
</evidence>
<protein>
    <submittedName>
        <fullName evidence="1">Uncharacterized protein</fullName>
    </submittedName>
</protein>
<reference evidence="1 2" key="1">
    <citation type="journal article" date="2018" name="Environ. Microbiol.">
        <title>Novel phage-host interactions and evolution as revealed by a cyanomyovirus isolated from an estuarine environment.</title>
        <authorList>
            <person name="Xu Y."/>
            <person name="Zhang R."/>
            <person name="Wang N."/>
            <person name="Cai L."/>
            <person name="Tong Y."/>
            <person name="Sun Q."/>
            <person name="Chen F."/>
            <person name="Jiao N."/>
        </authorList>
    </citation>
    <scope>NUCLEOTIDE SEQUENCE [LARGE SCALE GENOMIC DNA]</scope>
</reference>
<evidence type="ECO:0000313" key="1">
    <source>
        <dbReference type="EMBL" id="ATW62733.1"/>
    </source>
</evidence>
<keyword evidence="2" id="KW-1185">Reference proteome</keyword>
<name>A0A3G1L3H5_9CAUD</name>
<dbReference type="EMBL" id="MG450654">
    <property type="protein sequence ID" value="ATW62733.1"/>
    <property type="molecule type" value="Genomic_DNA"/>
</dbReference>
<accession>A0A3G1L3H5</accession>
<gene>
    <name evidence="1" type="ORF">SCBWM1_gp49</name>
</gene>
<organism evidence="1 2">
    <name type="scientific">Synechococcus phage S-CBWM1</name>
    <dbReference type="NCBI Taxonomy" id="2053653"/>
    <lineage>
        <taxon>Viruses</taxon>
        <taxon>Duplodnaviria</taxon>
        <taxon>Heunggongvirae</taxon>
        <taxon>Uroviricota</taxon>
        <taxon>Caudoviricetes</taxon>
        <taxon>Aokuangvirus</taxon>
        <taxon>Aokuangvirus SCBWM1</taxon>
    </lineage>
</organism>
<sequence length="80" mass="9167">MDKNKAEIVRELFSNITENLEEAVASMESLVSVCWNEEVHISKEMAKKLQDLNTLVSSSRYQIGIVLPHVQLHDKNKEVK</sequence>